<keyword evidence="6" id="KW-0539">Nucleus</keyword>
<keyword evidence="9" id="KW-1185">Reference proteome</keyword>
<evidence type="ECO:0000256" key="6">
    <source>
        <dbReference type="ARBA" id="ARBA00023242"/>
    </source>
</evidence>
<dbReference type="InterPro" id="IPR004212">
    <property type="entry name" value="GTF2I"/>
</dbReference>
<keyword evidence="5" id="KW-0804">Transcription</keyword>
<evidence type="ECO:0000256" key="3">
    <source>
        <dbReference type="ARBA" id="ARBA00023015"/>
    </source>
</evidence>
<feature type="non-terminal residue" evidence="8">
    <location>
        <position position="1"/>
    </location>
</feature>
<dbReference type="Proteomes" id="UP000587697">
    <property type="component" value="Unassembled WGS sequence"/>
</dbReference>
<evidence type="ECO:0000313" key="9">
    <source>
        <dbReference type="Proteomes" id="UP000587697"/>
    </source>
</evidence>
<sequence>SLSDSSQHDSSESSEDSEAELSSEDNDHDYVPRHKRQSGTKSPNAAASHGRSKIKEFNFDKWNTRIKDLRKEVEDLFDRRYAEAINAKGPVSIPYTHFQSHTEDLHVEGLPEGIPFRRPTTYGIPRLERILLAKERIRFVIKKPELLNSKEVPVSKTTSGAKEEWFVRVTKLRKMVDQIFCKKFAKALGCTEPKAVPYKKFEAHPTDLCVEGLPDNVPFRSPSWYGIPCLEQIIQVANRIKFVIKRPELLSHTSTEVTHPRSSSQAKGDWNSKITNLRNQVEDIFRMKFAEALGLAETSKVTVPYSAFESNPDSLIVEGLPDGVPFRSPTWFGIPRLERIVRGSDKIKFVIKKPELIISHLPLRLASKLKTKAVNSRNSRRSRSSSENSSVPEIEVTLDDSPTKAQTTDAQTNSQTNSSNTNAKQQGREFSFEVWNAKINDLKQKVENLFNEKCGEALGLSEPVKVPYALFDSSPEDFYVEGLPEGVPFRQPSTFGIPRLEKILRNKSKIKFIIKKPEKLEEAIKESSDTSPQRKNNSSSKANTARTTKNTVVNKVENAEDLNIIQVTLAGDESERLSKVENARQLREQVNDLFSQKFGEAIGMNFPVRVPYRKITNNPGSVLVDGLPPGVAFKAPSYLEMSSMRKILESADFIKFTIIRPFPGLVINDQLLEEVEAEAPSSAPAAA</sequence>
<dbReference type="Gene3D" id="3.90.1460.10">
    <property type="entry name" value="GTF2I-like"/>
    <property type="match status" value="5"/>
</dbReference>
<feature type="region of interest" description="Disordered" evidence="7">
    <location>
        <begin position="1"/>
        <end position="51"/>
    </location>
</feature>
<dbReference type="SUPFAM" id="SSF117773">
    <property type="entry name" value="GTF2I-like repeat"/>
    <property type="match status" value="5"/>
</dbReference>
<dbReference type="Pfam" id="PF02946">
    <property type="entry name" value="GTF2I"/>
    <property type="match status" value="5"/>
</dbReference>
<accession>A0A7L2MD38</accession>
<feature type="non-terminal residue" evidence="8">
    <location>
        <position position="687"/>
    </location>
</feature>
<feature type="compositionally biased region" description="Polar residues" evidence="7">
    <location>
        <begin position="529"/>
        <end position="551"/>
    </location>
</feature>
<name>A0A7L2MD38_9PASS</name>
<dbReference type="PROSITE" id="PS51139">
    <property type="entry name" value="GTF2I"/>
    <property type="match status" value="5"/>
</dbReference>
<evidence type="ECO:0000256" key="4">
    <source>
        <dbReference type="ARBA" id="ARBA00023125"/>
    </source>
</evidence>
<dbReference type="GO" id="GO:0003677">
    <property type="term" value="F:DNA binding"/>
    <property type="evidence" value="ECO:0007669"/>
    <property type="project" value="UniProtKB-KW"/>
</dbReference>
<dbReference type="AlphaFoldDB" id="A0A7L2MD38"/>
<dbReference type="EMBL" id="VWYO01000860">
    <property type="protein sequence ID" value="NXR57719.1"/>
    <property type="molecule type" value="Genomic_DNA"/>
</dbReference>
<feature type="compositionally biased region" description="Low complexity" evidence="7">
    <location>
        <begin position="405"/>
        <end position="425"/>
    </location>
</feature>
<comment type="subcellular location">
    <subcellularLocation>
        <location evidence="1">Nucleus</location>
    </subcellularLocation>
</comment>
<feature type="region of interest" description="Disordered" evidence="7">
    <location>
        <begin position="523"/>
        <end position="551"/>
    </location>
</feature>
<keyword evidence="4" id="KW-0238">DNA-binding</keyword>
<dbReference type="FunFam" id="3.90.1460.10:FF:000002">
    <property type="entry name" value="General transcription factor II-I isoform 1"/>
    <property type="match status" value="1"/>
</dbReference>
<reference evidence="8 9" key="1">
    <citation type="submission" date="2019-09" db="EMBL/GenBank/DDBJ databases">
        <title>Bird 10,000 Genomes (B10K) Project - Family phase.</title>
        <authorList>
            <person name="Zhang G."/>
        </authorList>
    </citation>
    <scope>NUCLEOTIDE SEQUENCE [LARGE SCALE GENOMIC DNA]</scope>
    <source>
        <strain evidence="8">B10K-DU-002-26</strain>
        <tissue evidence="8">Muscle</tissue>
    </source>
</reference>
<protein>
    <submittedName>
        <fullName evidence="8">GTF2I factor</fullName>
    </submittedName>
</protein>
<evidence type="ECO:0000256" key="1">
    <source>
        <dbReference type="ARBA" id="ARBA00004123"/>
    </source>
</evidence>
<evidence type="ECO:0000256" key="7">
    <source>
        <dbReference type="SAM" id="MobiDB-lite"/>
    </source>
</evidence>
<feature type="compositionally biased region" description="Acidic residues" evidence="7">
    <location>
        <begin position="12"/>
        <end position="27"/>
    </location>
</feature>
<dbReference type="InterPro" id="IPR036647">
    <property type="entry name" value="GTF2I-like_rpt_sf"/>
</dbReference>
<dbReference type="PANTHER" id="PTHR46304">
    <property type="entry name" value="GENERAL TRANSCRIPTION FACTOR II-I REPEAT DOMAIN-CONTAINING PROTEIN 1"/>
    <property type="match status" value="1"/>
</dbReference>
<keyword evidence="3" id="KW-0805">Transcription regulation</keyword>
<evidence type="ECO:0000256" key="2">
    <source>
        <dbReference type="ARBA" id="ARBA00022737"/>
    </source>
</evidence>
<gene>
    <name evidence="8" type="primary">Gtf2i</name>
    <name evidence="8" type="ORF">RHASIB_R03889</name>
</gene>
<dbReference type="PANTHER" id="PTHR46304:SF2">
    <property type="entry name" value="GENERAL TRANSCRIPTION FACTOR II-I"/>
    <property type="match status" value="1"/>
</dbReference>
<feature type="compositionally biased region" description="Basic and acidic residues" evidence="7">
    <location>
        <begin position="1"/>
        <end position="11"/>
    </location>
</feature>
<comment type="caution">
    <text evidence="8">The sequence shown here is derived from an EMBL/GenBank/DDBJ whole genome shotgun (WGS) entry which is preliminary data.</text>
</comment>
<dbReference type="GO" id="GO:0003700">
    <property type="term" value="F:DNA-binding transcription factor activity"/>
    <property type="evidence" value="ECO:0007669"/>
    <property type="project" value="TreeGrafter"/>
</dbReference>
<evidence type="ECO:0000313" key="8">
    <source>
        <dbReference type="EMBL" id="NXR57719.1"/>
    </source>
</evidence>
<feature type="region of interest" description="Disordered" evidence="7">
    <location>
        <begin position="372"/>
        <end position="426"/>
    </location>
</feature>
<proteinExistence type="predicted"/>
<organism evidence="8 9">
    <name type="scientific">Rhadina sibilatrix</name>
    <dbReference type="NCBI Taxonomy" id="2585818"/>
    <lineage>
        <taxon>Eukaryota</taxon>
        <taxon>Metazoa</taxon>
        <taxon>Chordata</taxon>
        <taxon>Craniata</taxon>
        <taxon>Vertebrata</taxon>
        <taxon>Euteleostomi</taxon>
        <taxon>Archelosauria</taxon>
        <taxon>Archosauria</taxon>
        <taxon>Dinosauria</taxon>
        <taxon>Saurischia</taxon>
        <taxon>Theropoda</taxon>
        <taxon>Coelurosauria</taxon>
        <taxon>Aves</taxon>
        <taxon>Neognathae</taxon>
        <taxon>Neoaves</taxon>
        <taxon>Telluraves</taxon>
        <taxon>Australaves</taxon>
        <taxon>Passeriformes</taxon>
        <taxon>Sylvioidea</taxon>
        <taxon>Phylloscopidae</taxon>
        <taxon>Rhadina</taxon>
    </lineage>
</organism>
<keyword evidence="2" id="KW-0677">Repeat</keyword>
<dbReference type="GO" id="GO:0005634">
    <property type="term" value="C:nucleus"/>
    <property type="evidence" value="ECO:0007669"/>
    <property type="project" value="UniProtKB-SubCell"/>
</dbReference>
<evidence type="ECO:0000256" key="5">
    <source>
        <dbReference type="ARBA" id="ARBA00023163"/>
    </source>
</evidence>